<dbReference type="AlphaFoldDB" id="A0A538U0G0"/>
<evidence type="ECO:0000256" key="4">
    <source>
        <dbReference type="ARBA" id="ARBA00022989"/>
    </source>
</evidence>
<dbReference type="PRINTS" id="PR00813">
    <property type="entry name" value="BCTERIALGSPG"/>
</dbReference>
<dbReference type="InterPro" id="IPR045584">
    <property type="entry name" value="Pilin-like"/>
</dbReference>
<evidence type="ECO:0000313" key="7">
    <source>
        <dbReference type="EMBL" id="TMQ69291.1"/>
    </source>
</evidence>
<accession>A0A538U0G0</accession>
<dbReference type="GO" id="GO:0015628">
    <property type="term" value="P:protein secretion by the type II secretion system"/>
    <property type="evidence" value="ECO:0007669"/>
    <property type="project" value="InterPro"/>
</dbReference>
<gene>
    <name evidence="7" type="ORF">E6K80_12215</name>
</gene>
<keyword evidence="4 6" id="KW-1133">Transmembrane helix</keyword>
<dbReference type="PANTHER" id="PTHR30093">
    <property type="entry name" value="GENERAL SECRETION PATHWAY PROTEIN G"/>
    <property type="match status" value="1"/>
</dbReference>
<comment type="caution">
    <text evidence="7">The sequence shown here is derived from an EMBL/GenBank/DDBJ whole genome shotgun (WGS) entry which is preliminary data.</text>
</comment>
<evidence type="ECO:0000256" key="2">
    <source>
        <dbReference type="ARBA" id="ARBA00022481"/>
    </source>
</evidence>
<dbReference type="GO" id="GO:0015627">
    <property type="term" value="C:type II protein secretion system complex"/>
    <property type="evidence" value="ECO:0007669"/>
    <property type="project" value="InterPro"/>
</dbReference>
<dbReference type="GO" id="GO:0016020">
    <property type="term" value="C:membrane"/>
    <property type="evidence" value="ECO:0007669"/>
    <property type="project" value="UniProtKB-SubCell"/>
</dbReference>
<dbReference type="Pfam" id="PF07963">
    <property type="entry name" value="N_methyl"/>
    <property type="match status" value="1"/>
</dbReference>
<keyword evidence="5 6" id="KW-0472">Membrane</keyword>
<dbReference type="Gene3D" id="3.30.700.10">
    <property type="entry name" value="Glycoprotein, Type 4 Pilin"/>
    <property type="match status" value="1"/>
</dbReference>
<dbReference type="NCBIfam" id="TIGR02532">
    <property type="entry name" value="IV_pilin_GFxxxE"/>
    <property type="match status" value="1"/>
</dbReference>
<proteinExistence type="predicted"/>
<keyword evidence="3 6" id="KW-0812">Transmembrane</keyword>
<dbReference type="Proteomes" id="UP000319836">
    <property type="component" value="Unassembled WGS sequence"/>
</dbReference>
<evidence type="ECO:0000313" key="8">
    <source>
        <dbReference type="Proteomes" id="UP000319836"/>
    </source>
</evidence>
<dbReference type="InterPro" id="IPR000983">
    <property type="entry name" value="Bac_GSPG_pilin"/>
</dbReference>
<organism evidence="7 8">
    <name type="scientific">Eiseniibacteriota bacterium</name>
    <dbReference type="NCBI Taxonomy" id="2212470"/>
    <lineage>
        <taxon>Bacteria</taxon>
        <taxon>Candidatus Eiseniibacteriota</taxon>
    </lineage>
</organism>
<sequence length="157" mass="16662">MRYRYVRRLPLGVRGSRGFTLIELMIVVVIIGILAAIAIPNFIALQNRAKEGSTKSNMHTFQLAAEDYGVQNDGVYAGNAADVAALLPAAGANFRNPYDHGTGDGDAWKDQSTYAATMGTGSSIKGIVAYADSLNQKYCIAGHGTTALLQLHLLSGS</sequence>
<dbReference type="SUPFAM" id="SSF54523">
    <property type="entry name" value="Pili subunits"/>
    <property type="match status" value="1"/>
</dbReference>
<comment type="subcellular location">
    <subcellularLocation>
        <location evidence="1">Membrane</location>
        <topology evidence="1">Single-pass membrane protein</topology>
    </subcellularLocation>
</comment>
<dbReference type="PROSITE" id="PS00409">
    <property type="entry name" value="PROKAR_NTER_METHYL"/>
    <property type="match status" value="1"/>
</dbReference>
<name>A0A538U0G0_UNCEI</name>
<reference evidence="7 8" key="1">
    <citation type="journal article" date="2019" name="Nat. Microbiol.">
        <title>Mediterranean grassland soil C-N compound turnover is dependent on rainfall and depth, and is mediated by genomically divergent microorganisms.</title>
        <authorList>
            <person name="Diamond S."/>
            <person name="Andeer P.F."/>
            <person name="Li Z."/>
            <person name="Crits-Christoph A."/>
            <person name="Burstein D."/>
            <person name="Anantharaman K."/>
            <person name="Lane K.R."/>
            <person name="Thomas B.C."/>
            <person name="Pan C."/>
            <person name="Northen T.R."/>
            <person name="Banfield J.F."/>
        </authorList>
    </citation>
    <scope>NUCLEOTIDE SEQUENCE [LARGE SCALE GENOMIC DNA]</scope>
    <source>
        <strain evidence="7">WS_10</strain>
    </source>
</reference>
<evidence type="ECO:0000256" key="1">
    <source>
        <dbReference type="ARBA" id="ARBA00004167"/>
    </source>
</evidence>
<dbReference type="EMBL" id="VBPA01000314">
    <property type="protein sequence ID" value="TMQ69291.1"/>
    <property type="molecule type" value="Genomic_DNA"/>
</dbReference>
<evidence type="ECO:0000256" key="6">
    <source>
        <dbReference type="SAM" id="Phobius"/>
    </source>
</evidence>
<evidence type="ECO:0000256" key="3">
    <source>
        <dbReference type="ARBA" id="ARBA00022692"/>
    </source>
</evidence>
<dbReference type="PANTHER" id="PTHR30093:SF44">
    <property type="entry name" value="TYPE II SECRETION SYSTEM CORE PROTEIN G"/>
    <property type="match status" value="1"/>
</dbReference>
<keyword evidence="2" id="KW-0488">Methylation</keyword>
<feature type="transmembrane region" description="Helical" evidence="6">
    <location>
        <begin position="21"/>
        <end position="43"/>
    </location>
</feature>
<evidence type="ECO:0000256" key="5">
    <source>
        <dbReference type="ARBA" id="ARBA00023136"/>
    </source>
</evidence>
<protein>
    <submittedName>
        <fullName evidence="7">Prepilin-type N-terminal cleavage/methylation domain-containing protein</fullName>
    </submittedName>
</protein>
<dbReference type="InterPro" id="IPR012902">
    <property type="entry name" value="N_methyl_site"/>
</dbReference>